<dbReference type="STRING" id="592026.GCWU0000282_002054"/>
<dbReference type="Pfam" id="PF01451">
    <property type="entry name" value="LMWPc"/>
    <property type="match status" value="1"/>
</dbReference>
<dbReference type="CDD" id="cd16343">
    <property type="entry name" value="LMWPTP"/>
    <property type="match status" value="1"/>
</dbReference>
<dbReference type="AlphaFoldDB" id="V2Z8C5"/>
<protein>
    <recommendedName>
        <fullName evidence="2">protein-tyrosine-phosphatase</fullName>
        <ecNumber evidence="2">3.1.3.48</ecNumber>
    </recommendedName>
</protein>
<evidence type="ECO:0000313" key="8">
    <source>
        <dbReference type="EMBL" id="ESL03180.1"/>
    </source>
</evidence>
<evidence type="ECO:0000256" key="2">
    <source>
        <dbReference type="ARBA" id="ARBA00013064"/>
    </source>
</evidence>
<keyword evidence="9" id="KW-1185">Reference proteome</keyword>
<dbReference type="EC" id="3.1.3.48" evidence="2"/>
<comment type="catalytic activity">
    <reaction evidence="5">
        <text>O-phospho-L-tyrosyl-[protein] + H2O = L-tyrosyl-[protein] + phosphate</text>
        <dbReference type="Rhea" id="RHEA:10684"/>
        <dbReference type="Rhea" id="RHEA-COMP:10136"/>
        <dbReference type="Rhea" id="RHEA-COMP:20101"/>
        <dbReference type="ChEBI" id="CHEBI:15377"/>
        <dbReference type="ChEBI" id="CHEBI:43474"/>
        <dbReference type="ChEBI" id="CHEBI:46858"/>
        <dbReference type="ChEBI" id="CHEBI:61978"/>
        <dbReference type="EC" id="3.1.3.48"/>
    </reaction>
</comment>
<dbReference type="InterPro" id="IPR017867">
    <property type="entry name" value="Tyr_phospatase_low_mol_wt"/>
</dbReference>
<dbReference type="PRINTS" id="PR00719">
    <property type="entry name" value="LMWPTPASE"/>
</dbReference>
<feature type="active site" description="Proton donor" evidence="6">
    <location>
        <position position="107"/>
    </location>
</feature>
<dbReference type="SMART" id="SM00226">
    <property type="entry name" value="LMWPc"/>
    <property type="match status" value="1"/>
</dbReference>
<dbReference type="eggNOG" id="COG0394">
    <property type="taxonomic scope" value="Bacteria"/>
</dbReference>
<dbReference type="InterPro" id="IPR036196">
    <property type="entry name" value="Ptyr_pPase_sf"/>
</dbReference>
<dbReference type="InterPro" id="IPR050438">
    <property type="entry name" value="LMW_PTPase"/>
</dbReference>
<evidence type="ECO:0000259" key="7">
    <source>
        <dbReference type="SMART" id="SM00226"/>
    </source>
</evidence>
<gene>
    <name evidence="8" type="ORF">GCWU0000282_002054</name>
</gene>
<evidence type="ECO:0000256" key="4">
    <source>
        <dbReference type="ARBA" id="ARBA00022912"/>
    </source>
</evidence>
<evidence type="ECO:0000313" key="9">
    <source>
        <dbReference type="Proteomes" id="UP000018227"/>
    </source>
</evidence>
<comment type="caution">
    <text evidence="8">The sequence shown here is derived from an EMBL/GenBank/DDBJ whole genome shotgun (WGS) entry which is preliminary data.</text>
</comment>
<accession>V2Z8C5</accession>
<proteinExistence type="inferred from homology"/>
<keyword evidence="4" id="KW-0904">Protein phosphatase</keyword>
<reference evidence="8 9" key="1">
    <citation type="submission" date="2013-06" db="EMBL/GenBank/DDBJ databases">
        <authorList>
            <person name="Weinstock G."/>
            <person name="Sodergren E."/>
            <person name="Clifton S."/>
            <person name="Fulton L."/>
            <person name="Fulton B."/>
            <person name="Courtney L."/>
            <person name="Fronick C."/>
            <person name="Harrison M."/>
            <person name="Strong C."/>
            <person name="Farmer C."/>
            <person name="Delahaunty K."/>
            <person name="Markovic C."/>
            <person name="Hall O."/>
            <person name="Minx P."/>
            <person name="Tomlinson C."/>
            <person name="Mitreva M."/>
            <person name="Nelson J."/>
            <person name="Hou S."/>
            <person name="Wollam A."/>
            <person name="Pepin K.H."/>
            <person name="Johnson M."/>
            <person name="Bhonagiri V."/>
            <person name="Nash W.E."/>
            <person name="Warren W."/>
            <person name="Chinwalla A."/>
            <person name="Mardis E.R."/>
            <person name="Wilson R.K."/>
        </authorList>
    </citation>
    <scope>NUCLEOTIDE SEQUENCE [LARGE SCALE GENOMIC DNA]</scope>
    <source>
        <strain evidence="8 9">ATCC 51271</strain>
    </source>
</reference>
<dbReference type="PANTHER" id="PTHR11717">
    <property type="entry name" value="LOW MOLECULAR WEIGHT PROTEIN TYROSINE PHOSPHATASE"/>
    <property type="match status" value="1"/>
</dbReference>
<organism evidence="8 9">
    <name type="scientific">Catonella morbi ATCC 51271</name>
    <dbReference type="NCBI Taxonomy" id="592026"/>
    <lineage>
        <taxon>Bacteria</taxon>
        <taxon>Bacillati</taxon>
        <taxon>Bacillota</taxon>
        <taxon>Clostridia</taxon>
        <taxon>Lachnospirales</taxon>
        <taxon>Lachnospiraceae</taxon>
        <taxon>Catonella</taxon>
    </lineage>
</organism>
<name>V2Z8C5_9FIRM</name>
<dbReference type="EMBL" id="ACIL03000013">
    <property type="protein sequence ID" value="ESL03180.1"/>
    <property type="molecule type" value="Genomic_DNA"/>
</dbReference>
<dbReference type="SUPFAM" id="SSF52788">
    <property type="entry name" value="Phosphotyrosine protein phosphatases I"/>
    <property type="match status" value="1"/>
</dbReference>
<evidence type="ECO:0000256" key="6">
    <source>
        <dbReference type="PIRSR" id="PIRSR617867-1"/>
    </source>
</evidence>
<dbReference type="Gene3D" id="3.40.50.2300">
    <property type="match status" value="1"/>
</dbReference>
<dbReference type="HOGENOM" id="CLU_071415_2_3_9"/>
<dbReference type="Proteomes" id="UP000018227">
    <property type="component" value="Unassembled WGS sequence"/>
</dbReference>
<sequence>MAHFVFQDLVNKAGLTGSFFIDSKATSTDALGESTHYGTVKKLRKVGVPVLPHTSTQITKADYGKFDYIIAMDTNNIRDLDRILKGDPKNKINKLLSFAGKSGDIADPWYTGDFDATYRDVLEGCTGLLNELIPH</sequence>
<evidence type="ECO:0000256" key="3">
    <source>
        <dbReference type="ARBA" id="ARBA00022801"/>
    </source>
</evidence>
<evidence type="ECO:0000256" key="5">
    <source>
        <dbReference type="ARBA" id="ARBA00051722"/>
    </source>
</evidence>
<comment type="similarity">
    <text evidence="1">Belongs to the low molecular weight phosphotyrosine protein phosphatase family.</text>
</comment>
<keyword evidence="3" id="KW-0378">Hydrolase</keyword>
<dbReference type="InterPro" id="IPR023485">
    <property type="entry name" value="Ptyr_pPase"/>
</dbReference>
<dbReference type="PANTHER" id="PTHR11717:SF7">
    <property type="entry name" value="LOW MOLECULAR WEIGHT PHOSPHOTYROSINE PROTEIN PHOSPHATASE"/>
    <property type="match status" value="1"/>
</dbReference>
<evidence type="ECO:0000256" key="1">
    <source>
        <dbReference type="ARBA" id="ARBA00011063"/>
    </source>
</evidence>
<feature type="domain" description="Phosphotyrosine protein phosphatase I" evidence="7">
    <location>
        <begin position="1"/>
        <end position="131"/>
    </location>
</feature>
<dbReference type="GO" id="GO:0004725">
    <property type="term" value="F:protein tyrosine phosphatase activity"/>
    <property type="evidence" value="ECO:0007669"/>
    <property type="project" value="UniProtKB-EC"/>
</dbReference>